<keyword evidence="2" id="KW-1185">Reference proteome</keyword>
<reference evidence="1 2" key="1">
    <citation type="submission" date="2020-08" db="EMBL/GenBank/DDBJ databases">
        <authorList>
            <person name="Liu C."/>
            <person name="Sun Q."/>
        </authorList>
    </citation>
    <scope>NUCLEOTIDE SEQUENCE [LARGE SCALE GENOMIC DNA]</scope>
    <source>
        <strain evidence="1 2">NSJ-38</strain>
    </source>
</reference>
<dbReference type="Pfam" id="PF19420">
    <property type="entry name" value="DDAH_eukar"/>
    <property type="match status" value="1"/>
</dbReference>
<dbReference type="GO" id="GO:0016740">
    <property type="term" value="F:transferase activity"/>
    <property type="evidence" value="ECO:0007669"/>
    <property type="project" value="UniProtKB-KW"/>
</dbReference>
<dbReference type="PANTHER" id="PTHR47271:SF2">
    <property type="entry name" value="ARGININE DEIMINASE"/>
    <property type="match status" value="1"/>
</dbReference>
<dbReference type="KEGG" id="qdo:H9Q78_00525"/>
<organism evidence="1 2">
    <name type="scientific">Qiania dongpingensis</name>
    <dbReference type="NCBI Taxonomy" id="2763669"/>
    <lineage>
        <taxon>Bacteria</taxon>
        <taxon>Bacillati</taxon>
        <taxon>Bacillota</taxon>
        <taxon>Clostridia</taxon>
        <taxon>Lachnospirales</taxon>
        <taxon>Lachnospiraceae</taxon>
        <taxon>Qiania</taxon>
    </lineage>
</organism>
<accession>A0A7G9G4G0</accession>
<evidence type="ECO:0000313" key="2">
    <source>
        <dbReference type="Proteomes" id="UP000515823"/>
    </source>
</evidence>
<dbReference type="SUPFAM" id="SSF55909">
    <property type="entry name" value="Pentein"/>
    <property type="match status" value="1"/>
</dbReference>
<dbReference type="Proteomes" id="UP000515823">
    <property type="component" value="Chromosome"/>
</dbReference>
<proteinExistence type="predicted"/>
<dbReference type="RefSeq" id="WP_249302910.1">
    <property type="nucleotide sequence ID" value="NZ_CP060634.1"/>
</dbReference>
<dbReference type="GO" id="GO:0019546">
    <property type="term" value="P:L-arginine deiminase pathway"/>
    <property type="evidence" value="ECO:0007669"/>
    <property type="project" value="TreeGrafter"/>
</dbReference>
<dbReference type="GO" id="GO:0016990">
    <property type="term" value="F:arginine deiminase activity"/>
    <property type="evidence" value="ECO:0007669"/>
    <property type="project" value="TreeGrafter"/>
</dbReference>
<protein>
    <submittedName>
        <fullName evidence="1">Amidinotransferase</fullName>
    </submittedName>
</protein>
<dbReference type="EMBL" id="CP060634">
    <property type="protein sequence ID" value="QNM05692.1"/>
    <property type="molecule type" value="Genomic_DNA"/>
</dbReference>
<dbReference type="Gene3D" id="3.75.10.10">
    <property type="entry name" value="L-arginine/glycine Amidinotransferase, Chain A"/>
    <property type="match status" value="1"/>
</dbReference>
<sequence length="315" mass="35050">MAEQTTNTFREDLPKLYGDWGVDSEIGKLRSVLMRRPGKEIENITREDSERLAFVMTDGDDYDPELVRKQHDEVARIYRENGVQVNYVEEMDESCPNAMFCRDLVLGTPEGVIMARPGIAVRVPEVKYAAQAAAKLGVPIIKTVNGSGTFDGACVFWIDRETVIFGTGTRCNQSGYDQVSEELYNMGVKNIYKLSIPRRLKHLDGMLSIADHDVALAFSRSTPEIVYEALEKRGFRVLEIPTLEERDNLAANLVALEPGKVLMPAGNPLTKKLLTEAGVECIEVDISEIKKGGGALHCITAFLKRDPVPVYPVKE</sequence>
<dbReference type="PANTHER" id="PTHR47271">
    <property type="entry name" value="ARGININE DEIMINASE"/>
    <property type="match status" value="1"/>
</dbReference>
<evidence type="ECO:0000313" key="1">
    <source>
        <dbReference type="EMBL" id="QNM05692.1"/>
    </source>
</evidence>
<name>A0A7G9G4G0_9FIRM</name>
<gene>
    <name evidence="1" type="ORF">H9Q78_00525</name>
</gene>
<dbReference type="AlphaFoldDB" id="A0A7G9G4G0"/>
<keyword evidence="1" id="KW-0808">Transferase</keyword>